<name>A0A1C6RD20_9ACTN</name>
<evidence type="ECO:0000313" key="3">
    <source>
        <dbReference type="EMBL" id="SCL15047.1"/>
    </source>
</evidence>
<dbReference type="STRING" id="47866.GA0074694_1029"/>
<evidence type="ECO:0008006" key="5">
    <source>
        <dbReference type="Google" id="ProtNLM"/>
    </source>
</evidence>
<feature type="coiled-coil region" evidence="1">
    <location>
        <begin position="158"/>
        <end position="185"/>
    </location>
</feature>
<protein>
    <recommendedName>
        <fullName evidence="5">Phage-related protein</fullName>
    </recommendedName>
</protein>
<keyword evidence="2" id="KW-0812">Transmembrane</keyword>
<sequence length="977" mass="100743">MARTIGEGLVRVRPDTSQFGPDAERSMVSALQRTVSRLESVLNRLEPIAARAGQAAGRRFASGVDRETSRLRPLLNGLFRVSGAAVLGGGMAYVAAQAIALTSAIIPAIGTILGLPGAAVTAAAGLGVLAIATRGLGDALTQESARGGGAAQAGARAVEAATRAYEAAQKRVVAAQRDATRAARDLIEVREEEAERIRRNALDVEGAALAEEAAARRVKQAETELAAAKAKSKPDAAEIDEAAFALKEANHALKEAKARHEELAAEQAESARVGVEGSEAVQDALERQREAEAAVAEAKKEAAAAQKEIARAGESAGGGGGVSKAAEAYAKLAPSAQAVVRVIRELRPAWDRMARSVQQRVWAGVAGDVRGLSDRYLPVLTNRLGDVGGAWNTAIRQSAKLAMSKGFVRDVDTTLGNAAATSDRLARAVAPVVSGLRHIGVVGSSVLPGLAGDAQNLAERFEAWTARARESGQLERWLRGGLDVLRQLGTIALNVGGIITAIFRAGGAEAGGDMLSGLEAGTARLRAFLNSAEGQERISTVLNAVRDVVEGVVASLPALVSGAETLAPALSQAAGEGGSFRDTLAVGGTVVGFLADHLDTLITLLPWLAAGFVLVKGAQTAANLAAVAMVPIKIAEVAANWGLRASMNAHTAALVQNTAVTRAAAGAQAAETAATNGGIIAKGRAVVATTAQRVAAVAANVATKAWAAGQWLLNAAMSANPLGLVLIAIVALIAGIVLLWRNSETFRTIVTAAFNAVWSAIKFVWDWASANWPLLLAILTGPIGLAVLFIVKHWDQIKASAAAMWRSISDGATSAKDWIVGKFTAVVSFFDGLPGKIAAKARGLFDGPVSAARGGINMIIDAWNRLDFGMSVQVPDWVPGIGGKGFSIPDLFPDVPRLAAGGVARARPGGILANIAEGGEDEAVAPLSALAAMITAAVREAGGGGRGVNVEKLEVKAFTDRFSLRQVQEELAMHGAH</sequence>
<feature type="transmembrane region" description="Helical" evidence="2">
    <location>
        <begin position="771"/>
        <end position="791"/>
    </location>
</feature>
<keyword evidence="2" id="KW-1133">Transmembrane helix</keyword>
<dbReference type="AlphaFoldDB" id="A0A1C6RD20"/>
<dbReference type="Proteomes" id="UP000198906">
    <property type="component" value="Unassembled WGS sequence"/>
</dbReference>
<evidence type="ECO:0000256" key="2">
    <source>
        <dbReference type="SAM" id="Phobius"/>
    </source>
</evidence>
<evidence type="ECO:0000313" key="4">
    <source>
        <dbReference type="Proteomes" id="UP000198906"/>
    </source>
</evidence>
<dbReference type="RefSeq" id="WP_141713963.1">
    <property type="nucleotide sequence ID" value="NZ_FMHU01000001.1"/>
</dbReference>
<feature type="transmembrane region" description="Helical" evidence="2">
    <location>
        <begin position="722"/>
        <end position="740"/>
    </location>
</feature>
<dbReference type="EMBL" id="FMHU01000001">
    <property type="protein sequence ID" value="SCL15047.1"/>
    <property type="molecule type" value="Genomic_DNA"/>
</dbReference>
<keyword evidence="2" id="KW-0472">Membrane</keyword>
<organism evidence="3 4">
    <name type="scientific">Micromonospora inyonensis</name>
    <dbReference type="NCBI Taxonomy" id="47866"/>
    <lineage>
        <taxon>Bacteria</taxon>
        <taxon>Bacillati</taxon>
        <taxon>Actinomycetota</taxon>
        <taxon>Actinomycetes</taxon>
        <taxon>Micromonosporales</taxon>
        <taxon>Micromonosporaceae</taxon>
        <taxon>Micromonospora</taxon>
    </lineage>
</organism>
<evidence type="ECO:0000256" key="1">
    <source>
        <dbReference type="SAM" id="Coils"/>
    </source>
</evidence>
<feature type="transmembrane region" description="Helical" evidence="2">
    <location>
        <begin position="747"/>
        <end position="765"/>
    </location>
</feature>
<gene>
    <name evidence="3" type="ORF">GA0074694_1029</name>
</gene>
<feature type="coiled-coil region" evidence="1">
    <location>
        <begin position="211"/>
        <end position="315"/>
    </location>
</feature>
<proteinExistence type="predicted"/>
<reference evidence="4" key="1">
    <citation type="submission" date="2016-06" db="EMBL/GenBank/DDBJ databases">
        <authorList>
            <person name="Varghese N."/>
        </authorList>
    </citation>
    <scope>NUCLEOTIDE SEQUENCE [LARGE SCALE GENOMIC DNA]</scope>
    <source>
        <strain evidence="4">DSM 46123</strain>
    </source>
</reference>
<accession>A0A1C6RD20</accession>
<keyword evidence="1" id="KW-0175">Coiled coil</keyword>
<keyword evidence="4" id="KW-1185">Reference proteome</keyword>